<dbReference type="AlphaFoldDB" id="A0A8J5CUB2"/>
<feature type="domain" description="SAM" evidence="3">
    <location>
        <begin position="112"/>
        <end position="156"/>
    </location>
</feature>
<dbReference type="SUPFAM" id="SSF47769">
    <property type="entry name" value="SAM/Pointed domain"/>
    <property type="match status" value="1"/>
</dbReference>
<evidence type="ECO:0000313" key="5">
    <source>
        <dbReference type="Proteomes" id="UP000770661"/>
    </source>
</evidence>
<organism evidence="4 5">
    <name type="scientific">Chionoecetes opilio</name>
    <name type="common">Atlantic snow crab</name>
    <name type="synonym">Cancer opilio</name>
    <dbReference type="NCBI Taxonomy" id="41210"/>
    <lineage>
        <taxon>Eukaryota</taxon>
        <taxon>Metazoa</taxon>
        <taxon>Ecdysozoa</taxon>
        <taxon>Arthropoda</taxon>
        <taxon>Crustacea</taxon>
        <taxon>Multicrustacea</taxon>
        <taxon>Malacostraca</taxon>
        <taxon>Eumalacostraca</taxon>
        <taxon>Eucarida</taxon>
        <taxon>Decapoda</taxon>
        <taxon>Pleocyemata</taxon>
        <taxon>Brachyura</taxon>
        <taxon>Eubrachyura</taxon>
        <taxon>Majoidea</taxon>
        <taxon>Majidae</taxon>
        <taxon>Chionoecetes</taxon>
    </lineage>
</organism>
<dbReference type="Gene3D" id="1.10.150.50">
    <property type="entry name" value="Transcription Factor, Ets-1"/>
    <property type="match status" value="1"/>
</dbReference>
<dbReference type="PROSITE" id="PS50088">
    <property type="entry name" value="ANK_REPEAT"/>
    <property type="match status" value="1"/>
</dbReference>
<keyword evidence="1" id="KW-0040">ANK repeat</keyword>
<feature type="region of interest" description="Disordered" evidence="2">
    <location>
        <begin position="336"/>
        <end position="363"/>
    </location>
</feature>
<dbReference type="InterPro" id="IPR002110">
    <property type="entry name" value="Ankyrin_rpt"/>
</dbReference>
<name>A0A8J5CUB2_CHIOP</name>
<dbReference type="Pfam" id="PF00536">
    <property type="entry name" value="SAM_1"/>
    <property type="match status" value="1"/>
</dbReference>
<protein>
    <submittedName>
        <fullName evidence="4">Ankyrin repeat and SAM domain-containing protein 3</fullName>
    </submittedName>
</protein>
<evidence type="ECO:0000256" key="1">
    <source>
        <dbReference type="PROSITE-ProRule" id="PRU00023"/>
    </source>
</evidence>
<dbReference type="Gene3D" id="1.25.40.20">
    <property type="entry name" value="Ankyrin repeat-containing domain"/>
    <property type="match status" value="1"/>
</dbReference>
<evidence type="ECO:0000256" key="2">
    <source>
        <dbReference type="SAM" id="MobiDB-lite"/>
    </source>
</evidence>
<dbReference type="SUPFAM" id="SSF48403">
    <property type="entry name" value="Ankyrin repeat"/>
    <property type="match status" value="1"/>
</dbReference>
<evidence type="ECO:0000259" key="3">
    <source>
        <dbReference type="Pfam" id="PF00536"/>
    </source>
</evidence>
<dbReference type="InterPro" id="IPR036770">
    <property type="entry name" value="Ankyrin_rpt-contain_sf"/>
</dbReference>
<accession>A0A8J5CUB2</accession>
<dbReference type="InterPro" id="IPR001660">
    <property type="entry name" value="SAM"/>
</dbReference>
<dbReference type="SMART" id="SM00248">
    <property type="entry name" value="ANK"/>
    <property type="match status" value="1"/>
</dbReference>
<sequence>MLSCLVCSERERGMTPLMHAARQGDTSMVEVLLGAGASALLTNHQGHTAARVAQDAGFPAIAATITHCTLQGPNGPSLLDGPAALEAKLGHSMTPKSKAAAAPSVDNASVQPTDLDTLMDQIGLSSYMPLFREQDVDLQVFLTLTDQDLKECGIQLRLAKHEGPLYIQSHHRLLTKLICCIKTSESCFFVFYFVFIEAWSSPQNDICHCPLAQQCTLRSTVECAYADKLEVEMQELGVKLTHTVKALEQAKSMVSQESDLRSVTEEWVVEARGRLHQCYQHACLLTKQVSAVRHCLSYLSAQVGLIQPSLGQPSVISTALDTLTVVGAQADSLLALTDPSTPRGPNNPSPPKKQLGHVSNYLN</sequence>
<proteinExistence type="predicted"/>
<reference evidence="4" key="1">
    <citation type="submission" date="2020-07" db="EMBL/GenBank/DDBJ databases">
        <title>The High-quality genome of the commercially important snow crab, Chionoecetes opilio.</title>
        <authorList>
            <person name="Jeong J.-H."/>
            <person name="Ryu S."/>
        </authorList>
    </citation>
    <scope>NUCLEOTIDE SEQUENCE</scope>
    <source>
        <strain evidence="4">MADBK_172401_WGS</strain>
        <tissue evidence="4">Digestive gland</tissue>
    </source>
</reference>
<dbReference type="EMBL" id="JACEEZ010013551">
    <property type="protein sequence ID" value="KAG0720047.1"/>
    <property type="molecule type" value="Genomic_DNA"/>
</dbReference>
<dbReference type="PROSITE" id="PS50297">
    <property type="entry name" value="ANK_REP_REGION"/>
    <property type="match status" value="1"/>
</dbReference>
<dbReference type="Proteomes" id="UP000770661">
    <property type="component" value="Unassembled WGS sequence"/>
</dbReference>
<keyword evidence="5" id="KW-1185">Reference proteome</keyword>
<dbReference type="Pfam" id="PF13857">
    <property type="entry name" value="Ank_5"/>
    <property type="match status" value="1"/>
</dbReference>
<feature type="repeat" description="ANK" evidence="1">
    <location>
        <begin position="12"/>
        <end position="44"/>
    </location>
</feature>
<dbReference type="OrthoDB" id="6338611at2759"/>
<dbReference type="InterPro" id="IPR013761">
    <property type="entry name" value="SAM/pointed_sf"/>
</dbReference>
<evidence type="ECO:0000313" key="4">
    <source>
        <dbReference type="EMBL" id="KAG0720047.1"/>
    </source>
</evidence>
<comment type="caution">
    <text evidence="4">The sequence shown here is derived from an EMBL/GenBank/DDBJ whole genome shotgun (WGS) entry which is preliminary data.</text>
</comment>
<gene>
    <name evidence="4" type="primary">Anks3_1</name>
    <name evidence="4" type="ORF">GWK47_049288</name>
</gene>